<organism evidence="1">
    <name type="scientific">uncultured virus</name>
    <dbReference type="NCBI Taxonomy" id="340016"/>
    <lineage>
        <taxon>Viruses</taxon>
        <taxon>environmental samples</taxon>
    </lineage>
</organism>
<dbReference type="EMBL" id="MK783188">
    <property type="protein sequence ID" value="QGA72477.1"/>
    <property type="molecule type" value="Genomic_DNA"/>
</dbReference>
<evidence type="ECO:0000313" key="1">
    <source>
        <dbReference type="EMBL" id="QGA72477.1"/>
    </source>
</evidence>
<proteinExistence type="predicted"/>
<sequence>MRKKKIDGLTFIKLELNQNYGSHNQYYIGDVKDYFAWEIPKAERIAELTSGTYYAYIYKLGTASYLFVVVEAEKSDEEVEIVIEKKGKILCKLTIPKHSYIEFGDGEDIGATVYELVRKGWALAFY</sequence>
<protein>
    <submittedName>
        <fullName evidence="1">Uncharacterized protein</fullName>
    </submittedName>
</protein>
<accession>A0A5Q0TWH9</accession>
<name>A0A5Q0TWH9_9VIRU</name>
<reference evidence="1" key="1">
    <citation type="submission" date="2019-04" db="EMBL/GenBank/DDBJ databases">
        <title>Diversity and Distribution of a Novel Hyperthermophilic Aquificales Virus Family.</title>
        <authorList>
            <person name="Mead D.A."/>
            <person name="Chevrette M.G."/>
            <person name="Lodes M."/>
            <person name="Hedlund B."/>
            <person name="Schoenfeld T.W."/>
            <person name="Monsma S.A."/>
        </authorList>
    </citation>
    <scope>NUCLEOTIDE SEQUENCE</scope>
</reference>